<evidence type="ECO:0000313" key="5">
    <source>
        <dbReference type="Proteomes" id="UP000054886"/>
    </source>
</evidence>
<dbReference type="OrthoDB" id="153074at2759"/>
<keyword evidence="2" id="KW-0521">NADP</keyword>
<dbReference type="VEuPathDB" id="FungiDB:GW608_F06479"/>
<dbReference type="VEuPathDB" id="FungiDB:GVI51_F06501"/>
<dbReference type="CDD" id="cd05367">
    <property type="entry name" value="SPR-like_SDR_c"/>
    <property type="match status" value="1"/>
</dbReference>
<evidence type="ECO:0000313" key="4">
    <source>
        <dbReference type="EMBL" id="KTB00278.1"/>
    </source>
</evidence>
<comment type="similarity">
    <text evidence="1">Belongs to the short-chain dehydrogenases/reductases (SDR) family.</text>
</comment>
<dbReference type="VEuPathDB" id="FungiDB:CAGL0F06897g"/>
<dbReference type="GO" id="GO:0016616">
    <property type="term" value="F:oxidoreductase activity, acting on the CH-OH group of donors, NAD or NADP as acceptor"/>
    <property type="evidence" value="ECO:0007669"/>
    <property type="project" value="EnsemblFungi"/>
</dbReference>
<dbReference type="SUPFAM" id="SSF51735">
    <property type="entry name" value="NAD(P)-binding Rossmann-fold domains"/>
    <property type="match status" value="1"/>
</dbReference>
<sequence length="258" mass="28369">MSQTEQKVILVTGVSRGIGKSIVDTLFSLDKNVIVYGIARSEAPLKALKDTYGDRFFYTVGDITNDDTLKKYVNSAIEGHGKINSLIANAGVLEPVQNINNIDVNAWKQLYNINFFSIVSLVDIALPHLKKTHGSALFVSSDASDTYFSSWGAYGSSKAALNHFAMTLANEEKAVRALAVAPGIVDTDMQVNIRENLGPQGMSQEHLEMFRDLKKDNKLLHSSIPATVYSKLALNGIPEEINGQYLSFDAEVLKEFQH</sequence>
<dbReference type="Gene3D" id="3.40.50.720">
    <property type="entry name" value="NAD(P)-binding Rossmann-like Domain"/>
    <property type="match status" value="1"/>
</dbReference>
<dbReference type="InterPro" id="IPR002347">
    <property type="entry name" value="SDR_fam"/>
</dbReference>
<dbReference type="InterPro" id="IPR020904">
    <property type="entry name" value="Sc_DH/Rdtase_CS"/>
</dbReference>
<evidence type="ECO:0000256" key="3">
    <source>
        <dbReference type="ARBA" id="ARBA00023002"/>
    </source>
</evidence>
<dbReference type="FunFam" id="3.40.50.720:FF:000281">
    <property type="entry name" value="Uncharacterized oxidoreductase YIR035C"/>
    <property type="match status" value="1"/>
</dbReference>
<dbReference type="GO" id="GO:0050664">
    <property type="term" value="F:oxidoreductase activity, acting on NAD(P)H, oxygen as acceptor"/>
    <property type="evidence" value="ECO:0007669"/>
    <property type="project" value="TreeGrafter"/>
</dbReference>
<evidence type="ECO:0000256" key="2">
    <source>
        <dbReference type="ARBA" id="ARBA00022857"/>
    </source>
</evidence>
<keyword evidence="3" id="KW-0560">Oxidoreductase</keyword>
<dbReference type="VEuPathDB" id="FungiDB:B1J91_F06897g"/>
<dbReference type="Pfam" id="PF00106">
    <property type="entry name" value="adh_short"/>
    <property type="match status" value="1"/>
</dbReference>
<organism evidence="4 5">
    <name type="scientific">Candida glabrata</name>
    <name type="common">Yeast</name>
    <name type="synonym">Torulopsis glabrata</name>
    <dbReference type="NCBI Taxonomy" id="5478"/>
    <lineage>
        <taxon>Eukaryota</taxon>
        <taxon>Fungi</taxon>
        <taxon>Dikarya</taxon>
        <taxon>Ascomycota</taxon>
        <taxon>Saccharomycotina</taxon>
        <taxon>Saccharomycetes</taxon>
        <taxon>Saccharomycetales</taxon>
        <taxon>Saccharomycetaceae</taxon>
        <taxon>Nakaseomyces</taxon>
    </lineage>
</organism>
<dbReference type="AlphaFoldDB" id="A0A0W0CL41"/>
<protein>
    <submittedName>
        <fullName evidence="4">Putative oxidoreductase</fullName>
    </submittedName>
</protein>
<dbReference type="PhylomeDB" id="A0A0W0CL41"/>
<reference evidence="4 5" key="1">
    <citation type="submission" date="2015-10" db="EMBL/GenBank/DDBJ databases">
        <title>Draft genomes sequences of Candida glabrata isolates 1A, 1B, 2A, 2B, 3A and 3B.</title>
        <authorList>
            <person name="Haavelsrud O.E."/>
            <person name="Gaustad P."/>
        </authorList>
    </citation>
    <scope>NUCLEOTIDE SEQUENCE [LARGE SCALE GENOMIC DNA]</scope>
    <source>
        <strain evidence="4">910700640</strain>
    </source>
</reference>
<dbReference type="InterPro" id="IPR036291">
    <property type="entry name" value="NAD(P)-bd_dom_sf"/>
</dbReference>
<dbReference type="PRINTS" id="PR00081">
    <property type="entry name" value="GDHRDH"/>
</dbReference>
<gene>
    <name evidence="4" type="ORF">AO440_001389</name>
</gene>
<dbReference type="OMA" id="SAYPRWG"/>
<accession>A0A0W0CL41</accession>
<dbReference type="Proteomes" id="UP000054886">
    <property type="component" value="Unassembled WGS sequence"/>
</dbReference>
<comment type="caution">
    <text evidence="4">The sequence shown here is derived from an EMBL/GenBank/DDBJ whole genome shotgun (WGS) entry which is preliminary data.</text>
</comment>
<dbReference type="PROSITE" id="PS00061">
    <property type="entry name" value="ADH_SHORT"/>
    <property type="match status" value="1"/>
</dbReference>
<dbReference type="VEuPathDB" id="FungiDB:GWK60_F06479"/>
<dbReference type="PANTHER" id="PTHR43008:SF8">
    <property type="entry name" value="BENZIL REDUCTASE ((S)-BENZOIN FORMING) IRC24"/>
    <property type="match status" value="1"/>
</dbReference>
<evidence type="ECO:0000256" key="1">
    <source>
        <dbReference type="ARBA" id="ARBA00006484"/>
    </source>
</evidence>
<name>A0A0W0CL41_CANGB</name>
<dbReference type="PANTHER" id="PTHR43008">
    <property type="entry name" value="BENZIL REDUCTASE"/>
    <property type="match status" value="1"/>
</dbReference>
<dbReference type="EMBL" id="LLZZ01000140">
    <property type="protein sequence ID" value="KTB00278.1"/>
    <property type="molecule type" value="Genomic_DNA"/>
</dbReference>
<proteinExistence type="inferred from homology"/>